<dbReference type="STRING" id="1399419.A5906_17330"/>
<dbReference type="GO" id="GO:0005524">
    <property type="term" value="F:ATP binding"/>
    <property type="evidence" value="ECO:0007669"/>
    <property type="project" value="UniProtKB-KW"/>
</dbReference>
<dbReference type="Pfam" id="PF04313">
    <property type="entry name" value="HSDR_N"/>
    <property type="match status" value="1"/>
</dbReference>
<name>A0A560HW80_9BRAD</name>
<dbReference type="SMART" id="SM00487">
    <property type="entry name" value="DEXDc"/>
    <property type="match status" value="1"/>
</dbReference>
<dbReference type="AlphaFoldDB" id="A0A560HW80"/>
<dbReference type="GO" id="GO:0009307">
    <property type="term" value="P:DNA restriction-modification system"/>
    <property type="evidence" value="ECO:0007669"/>
    <property type="project" value="UniProtKB-KW"/>
</dbReference>
<evidence type="ECO:0000313" key="3">
    <source>
        <dbReference type="Proteomes" id="UP000315914"/>
    </source>
</evidence>
<dbReference type="PANTHER" id="PTHR42927:SF1">
    <property type="entry name" value="HELICASE SUPERFAMILY 1 AND 2 DOMAIN-CONTAINING PROTEIN"/>
    <property type="match status" value="1"/>
</dbReference>
<dbReference type="CDD" id="cd00085">
    <property type="entry name" value="HNHc"/>
    <property type="match status" value="1"/>
</dbReference>
<dbReference type="InterPro" id="IPR002711">
    <property type="entry name" value="HNH"/>
</dbReference>
<dbReference type="Gene3D" id="1.10.30.50">
    <property type="match status" value="1"/>
</dbReference>
<dbReference type="Pfam" id="PF01844">
    <property type="entry name" value="HNH"/>
    <property type="match status" value="1"/>
</dbReference>
<feature type="domain" description="Helicase ATP-binding" evidence="1">
    <location>
        <begin position="504"/>
        <end position="705"/>
    </location>
</feature>
<dbReference type="SUPFAM" id="SSF52540">
    <property type="entry name" value="P-loop containing nucleoside triphosphate hydrolases"/>
    <property type="match status" value="1"/>
</dbReference>
<dbReference type="RefSeq" id="WP_136615827.1">
    <property type="nucleotide sequence ID" value="NZ_LWIG01000069.1"/>
</dbReference>
<sequence>MSDRPKVPIPVKRAVLIETCHRCAVCGFGLSIELAHIIPWFETHDHSAENLIALCANCHDMADKQKWKKKDFEAYKKSPWALRNGAPQPMSAPQKAMVDFILARDAADMDAIHRVQLVQMVAAYAGVLVTDVKLVAVAASNSSLVRIEMPREAAERIIRGFQSEDPRLASFLDEFALTGPVVDADDKHGSPFGLEGGLKLIETARPAPAETPPVTNVKEEGLESLIVAAMTNFGWFVGENADYDQEYAVDLKHLTAFLEATQEDTAAELQLRTDGPVRRKFLAQLQGEITRRGTIDVMRKGVNHGKHHVDLFYGTPSPENKAAVARHAANRFSVTRQLRYSREQTKRALDLALFINGLPAATFELKNSLTKQTAEDAEQQYKRDRDPRETLFAFGRCIVHFAMDDREVRMCTELKGSKGMAKDSWFLPFNQGWNQGAGNPVNPYGIMTDYLWRRILTPGGFTEILENYAQIVEEKNEKTGKKKRVQIFPRYHQLDAVRKLLADAAWFGAGKRYLIQHSAGSGKSNSIAWLAHQLIGLRKGGTDVFDSIIVITDRRILDQQIRETIRGFAQVSAIIGAVKEGGGISKTQQLSKFLKDGKKIIISTVQTFPFLLDSIGEEHRGKKFAIIIDEAHSSQGGRTAAAMNVALADKNDDAETAEDWINARLEERIKSKKLLSNASYFAFTATPKNKTLEMFGIPYRVGDEVKHRPFHSYTMKQAIQEGFILDVLKSYTPVDSYYRLAKTVEGDPEFDVKKARKKLRFYVESHSKAIRDKAEIMVDHFLEQVIGQNKIGGQARAMVVTGSIERAIEYFYAIRGYLNELKSPYKAIVAFSGEPEFKGEKVSEAKLNGFPSNDIADRIQDDPYRFLICADKFQTGYDEPLLHTMYVDKVLSGIKAVQTLSRLNRAHPKKHDVFVLDFQNDTDMIEKSFADYYRTTILSKETDPNKLHALKGDLDNFQVYLQAQIDQLVEWYLDGADRDKLDPILDACVAVYVNDLDEDGQVNFKGKAKAFTRTYDFLATILPYGLQEWEKLSIFLNFLIPKLPAPKEEDLAIGILEAIDMDSYRAEKRATLAIALPDADAEIEPVPTSGGGRKAEPEMDKLSNIIKAFNDQFGGLFNDPKAVEKRIMETIPPKVSADPAYQNARQNSDRQNARIEHDKALKRVITAMFKDDAQLFKQFQDNDSFRRWLTDTMFGLTYDE</sequence>
<dbReference type="Gene3D" id="3.90.1570.50">
    <property type="match status" value="1"/>
</dbReference>
<organism evidence="2 3">
    <name type="scientific">Bradyrhizobium sacchari</name>
    <dbReference type="NCBI Taxonomy" id="1399419"/>
    <lineage>
        <taxon>Bacteria</taxon>
        <taxon>Pseudomonadati</taxon>
        <taxon>Pseudomonadota</taxon>
        <taxon>Alphaproteobacteria</taxon>
        <taxon>Hyphomicrobiales</taxon>
        <taxon>Nitrobacteraceae</taxon>
        <taxon>Bradyrhizobium</taxon>
    </lineage>
</organism>
<accession>A0A560HW80</accession>
<reference evidence="2 3" key="1">
    <citation type="submission" date="2019-06" db="EMBL/GenBank/DDBJ databases">
        <title>Genomic Encyclopedia of Type Strains, Phase IV (KMG-V): Genome sequencing to study the core and pangenomes of soil and plant-associated prokaryotes.</title>
        <authorList>
            <person name="Whitman W."/>
        </authorList>
    </citation>
    <scope>NUCLEOTIDE SEQUENCE [LARGE SCALE GENOMIC DNA]</scope>
    <source>
        <strain evidence="2 3">BR 10556</strain>
    </source>
</reference>
<gene>
    <name evidence="2" type="ORF">FBZ95_11010</name>
</gene>
<dbReference type="InterPro" id="IPR027417">
    <property type="entry name" value="P-loop_NTPase"/>
</dbReference>
<dbReference type="CDD" id="cd22332">
    <property type="entry name" value="HsdR_N"/>
    <property type="match status" value="1"/>
</dbReference>
<dbReference type="InterPro" id="IPR014001">
    <property type="entry name" value="Helicase_ATP-bd"/>
</dbReference>
<evidence type="ECO:0000259" key="1">
    <source>
        <dbReference type="PROSITE" id="PS51192"/>
    </source>
</evidence>
<dbReference type="InterPro" id="IPR007409">
    <property type="entry name" value="Restrct_endonuc_type1_HsdR_N"/>
</dbReference>
<dbReference type="InterPro" id="IPR040980">
    <property type="entry name" value="SWI2_SNF2"/>
</dbReference>
<dbReference type="InterPro" id="IPR055180">
    <property type="entry name" value="HsdR_RecA-like_helicase_dom_2"/>
</dbReference>
<keyword evidence="3" id="KW-1185">Reference proteome</keyword>
<dbReference type="GO" id="GO:0003677">
    <property type="term" value="F:DNA binding"/>
    <property type="evidence" value="ECO:0007669"/>
    <property type="project" value="UniProtKB-KW"/>
</dbReference>
<dbReference type="PROSITE" id="PS51192">
    <property type="entry name" value="HELICASE_ATP_BIND_1"/>
    <property type="match status" value="1"/>
</dbReference>
<dbReference type="Proteomes" id="UP000315914">
    <property type="component" value="Unassembled WGS sequence"/>
</dbReference>
<dbReference type="Pfam" id="PF22679">
    <property type="entry name" value="T1R_D3-like"/>
    <property type="match status" value="1"/>
</dbReference>
<dbReference type="SMART" id="SM00507">
    <property type="entry name" value="HNHc"/>
    <property type="match status" value="1"/>
</dbReference>
<dbReference type="PANTHER" id="PTHR42927">
    <property type="entry name" value="HELICASE SUPERFAMILY 1 AND 2 DOMAIN-CONTAINING PROTEIN"/>
    <property type="match status" value="1"/>
</dbReference>
<dbReference type="GO" id="GO:0008270">
    <property type="term" value="F:zinc ion binding"/>
    <property type="evidence" value="ECO:0007669"/>
    <property type="project" value="InterPro"/>
</dbReference>
<protein>
    <submittedName>
        <fullName evidence="2">Type I restriction enzyme R subunit</fullName>
    </submittedName>
</protein>
<dbReference type="Gene3D" id="3.40.50.300">
    <property type="entry name" value="P-loop containing nucleotide triphosphate hydrolases"/>
    <property type="match status" value="3"/>
</dbReference>
<dbReference type="OrthoDB" id="9758243at2"/>
<dbReference type="GO" id="GO:0009035">
    <property type="term" value="F:type I site-specific deoxyribonuclease activity"/>
    <property type="evidence" value="ECO:0007669"/>
    <property type="project" value="UniProtKB-EC"/>
</dbReference>
<dbReference type="Pfam" id="PF18766">
    <property type="entry name" value="SWI2_SNF2"/>
    <property type="match status" value="1"/>
</dbReference>
<dbReference type="EMBL" id="VITW01000010">
    <property type="protein sequence ID" value="TWB68890.1"/>
    <property type="molecule type" value="Genomic_DNA"/>
</dbReference>
<dbReference type="InterPro" id="IPR003615">
    <property type="entry name" value="HNH_nuc"/>
</dbReference>
<comment type="caution">
    <text evidence="2">The sequence shown here is derived from an EMBL/GenBank/DDBJ whole genome shotgun (WGS) entry which is preliminary data.</text>
</comment>
<proteinExistence type="predicted"/>
<evidence type="ECO:0000313" key="2">
    <source>
        <dbReference type="EMBL" id="TWB68890.1"/>
    </source>
</evidence>